<dbReference type="InterPro" id="IPR005478">
    <property type="entry name" value="Transketolase_bac-like"/>
</dbReference>
<dbReference type="Proteomes" id="UP000649617">
    <property type="component" value="Unassembled WGS sequence"/>
</dbReference>
<dbReference type="SUPFAM" id="SSF52518">
    <property type="entry name" value="Thiamin diphosphate-binding fold (THDP-binding)"/>
    <property type="match status" value="2"/>
</dbReference>
<evidence type="ECO:0000256" key="3">
    <source>
        <dbReference type="ARBA" id="ARBA00011738"/>
    </source>
</evidence>
<feature type="binding site" evidence="11">
    <location>
        <position position="485"/>
    </location>
    <ligand>
        <name>substrate</name>
    </ligand>
</feature>
<feature type="site" description="Important for catalytic activity" evidence="14">
    <location>
        <position position="248"/>
    </location>
</feature>
<proteinExistence type="inferred from homology"/>
<feature type="binding site" evidence="12">
    <location>
        <position position="408"/>
    </location>
    <ligand>
        <name>thiamine diphosphate</name>
        <dbReference type="ChEBI" id="CHEBI:58937"/>
    </ligand>
</feature>
<comment type="cofactor">
    <cofactor evidence="1">
        <name>Co(2+)</name>
        <dbReference type="ChEBI" id="CHEBI:48828"/>
    </cofactor>
</comment>
<comment type="subunit">
    <text evidence="3">Homodimer.</text>
</comment>
<evidence type="ECO:0000256" key="2">
    <source>
        <dbReference type="ARBA" id="ARBA00007131"/>
    </source>
</evidence>
<dbReference type="EMBL" id="CAJNIZ010023002">
    <property type="protein sequence ID" value="CAE7465603.1"/>
    <property type="molecule type" value="Genomic_DNA"/>
</dbReference>
<dbReference type="Pfam" id="PF22613">
    <property type="entry name" value="Transketolase_C_1"/>
    <property type="match status" value="1"/>
</dbReference>
<feature type="binding site" evidence="12">
    <location>
        <position position="661"/>
    </location>
    <ligand>
        <name>thiamine diphosphate</name>
        <dbReference type="ChEBI" id="CHEBI:58937"/>
    </ligand>
</feature>
<keyword evidence="5" id="KW-0808">Transferase</keyword>
<feature type="binding site" evidence="11">
    <location>
        <position position="607"/>
    </location>
    <ligand>
        <name>substrate</name>
    </ligand>
</feature>
<gene>
    <name evidence="16" type="primary">tkt</name>
    <name evidence="16" type="ORF">SPIL2461_LOCUS11683</name>
</gene>
<dbReference type="Gene3D" id="3.40.50.970">
    <property type="match status" value="2"/>
</dbReference>
<dbReference type="InterPro" id="IPR005474">
    <property type="entry name" value="Transketolase_N"/>
</dbReference>
<dbReference type="PANTHER" id="PTHR43522:SF2">
    <property type="entry name" value="TRANSKETOLASE 1-RELATED"/>
    <property type="match status" value="1"/>
</dbReference>
<evidence type="ECO:0000256" key="1">
    <source>
        <dbReference type="ARBA" id="ARBA00001941"/>
    </source>
</evidence>
<reference evidence="16" key="1">
    <citation type="submission" date="2021-02" db="EMBL/GenBank/DDBJ databases">
        <authorList>
            <person name="Dougan E. K."/>
            <person name="Rhodes N."/>
            <person name="Thang M."/>
            <person name="Chan C."/>
        </authorList>
    </citation>
    <scope>NUCLEOTIDE SEQUENCE</scope>
</reference>
<feature type="binding site" evidence="13">
    <location>
        <position position="408"/>
    </location>
    <ligand>
        <name>Mg(2+)</name>
        <dbReference type="ChEBI" id="CHEBI:18420"/>
    </ligand>
</feature>
<dbReference type="InterPro" id="IPR005475">
    <property type="entry name" value="Transketolase-like_Pyr-bd"/>
</dbReference>
<dbReference type="SMART" id="SM00861">
    <property type="entry name" value="Transket_pyr"/>
    <property type="match status" value="1"/>
</dbReference>
<keyword evidence="6 13" id="KW-0479">Metal-binding</keyword>
<dbReference type="InterPro" id="IPR029061">
    <property type="entry name" value="THDP-binding"/>
</dbReference>
<accession>A0A812S306</accession>
<feature type="binding site" evidence="11">
    <location>
        <position position="747"/>
    </location>
    <ligand>
        <name>substrate</name>
    </ligand>
</feature>
<dbReference type="EC" id="2.2.1.1" evidence="4"/>
<dbReference type="Gene3D" id="3.40.50.920">
    <property type="match status" value="1"/>
</dbReference>
<feature type="binding site" evidence="12">
    <location>
        <begin position="337"/>
        <end position="339"/>
    </location>
    <ligand>
        <name>thiamine diphosphate</name>
        <dbReference type="ChEBI" id="CHEBI:58937"/>
    </ligand>
</feature>
<evidence type="ECO:0000256" key="9">
    <source>
        <dbReference type="ARBA" id="ARBA00049473"/>
    </source>
</evidence>
<feature type="binding site" evidence="11">
    <location>
        <position position="580"/>
    </location>
    <ligand>
        <name>substrate</name>
    </ligand>
</feature>
<evidence type="ECO:0000256" key="13">
    <source>
        <dbReference type="PIRSR" id="PIRSR605478-4"/>
    </source>
</evidence>
<feature type="binding site" evidence="11">
    <location>
        <position position="697"/>
    </location>
    <ligand>
        <name>substrate</name>
    </ligand>
</feature>
<dbReference type="CDD" id="cd02012">
    <property type="entry name" value="TPP_TK"/>
    <property type="match status" value="1"/>
</dbReference>
<feature type="site" description="Important for catalytic activity" evidence="14">
    <location>
        <position position="485"/>
    </location>
</feature>
<dbReference type="NCBIfam" id="TIGR00232">
    <property type="entry name" value="tktlase_bact"/>
    <property type="match status" value="1"/>
</dbReference>
<keyword evidence="8 12" id="KW-0786">Thiamine pyrophosphate</keyword>
<dbReference type="CDD" id="cd07033">
    <property type="entry name" value="TPP_PYR_DXS_TK_like"/>
    <property type="match status" value="1"/>
</dbReference>
<feature type="binding site" evidence="12">
    <location>
        <position position="485"/>
    </location>
    <ligand>
        <name>thiamine diphosphate</name>
        <dbReference type="ChEBI" id="CHEBI:58937"/>
    </ligand>
</feature>
<evidence type="ECO:0000256" key="14">
    <source>
        <dbReference type="PIRSR" id="PIRSR605478-5"/>
    </source>
</evidence>
<keyword evidence="17" id="KW-1185">Reference proteome</keyword>
<comment type="similarity">
    <text evidence="2">Belongs to the transketolase family.</text>
</comment>
<dbReference type="PANTHER" id="PTHR43522">
    <property type="entry name" value="TRANSKETOLASE"/>
    <property type="match status" value="1"/>
</dbReference>
<evidence type="ECO:0000256" key="8">
    <source>
        <dbReference type="ARBA" id="ARBA00023052"/>
    </source>
</evidence>
<organism evidence="16 17">
    <name type="scientific">Symbiodinium pilosum</name>
    <name type="common">Dinoflagellate</name>
    <dbReference type="NCBI Taxonomy" id="2952"/>
    <lineage>
        <taxon>Eukaryota</taxon>
        <taxon>Sar</taxon>
        <taxon>Alveolata</taxon>
        <taxon>Dinophyceae</taxon>
        <taxon>Suessiales</taxon>
        <taxon>Symbiodiniaceae</taxon>
        <taxon>Symbiodinium</taxon>
    </lineage>
</organism>
<feature type="binding site" evidence="12">
    <location>
        <position position="288"/>
    </location>
    <ligand>
        <name>thiamine diphosphate</name>
        <dbReference type="ChEBI" id="CHEBI:58937"/>
    </ligand>
</feature>
<keyword evidence="7 13" id="KW-0460">Magnesium</keyword>
<evidence type="ECO:0000256" key="11">
    <source>
        <dbReference type="PIRSR" id="PIRSR605478-2"/>
    </source>
</evidence>
<dbReference type="InterPro" id="IPR037185">
    <property type="entry name" value="EmrE-like"/>
</dbReference>
<evidence type="ECO:0000256" key="6">
    <source>
        <dbReference type="ARBA" id="ARBA00022723"/>
    </source>
</evidence>
<dbReference type="FunFam" id="3.40.50.970:FF:000004">
    <property type="entry name" value="Transketolase"/>
    <property type="match status" value="1"/>
</dbReference>
<dbReference type="InterPro" id="IPR020826">
    <property type="entry name" value="Transketolase_BS"/>
</dbReference>
<dbReference type="GO" id="GO:0046872">
    <property type="term" value="F:metal ion binding"/>
    <property type="evidence" value="ECO:0007669"/>
    <property type="project" value="UniProtKB-KW"/>
</dbReference>
<evidence type="ECO:0000259" key="15">
    <source>
        <dbReference type="SMART" id="SM00861"/>
    </source>
</evidence>
<feature type="active site" description="Proton donor" evidence="10">
    <location>
        <position position="634"/>
    </location>
</feature>
<dbReference type="GO" id="GO:0005829">
    <property type="term" value="C:cytosol"/>
    <property type="evidence" value="ECO:0007669"/>
    <property type="project" value="TreeGrafter"/>
</dbReference>
<dbReference type="SUPFAM" id="SSF103481">
    <property type="entry name" value="Multidrug resistance efflux transporter EmrE"/>
    <property type="match status" value="1"/>
</dbReference>
<sequence length="895" mass="95463">MAFVPLGAASACGQAATVLTLAYGDVFLIGMVKPMEPVASAVLLLIFFGECVHPVKYAAIATIVTGVAMCSADHVAVRDVCARRMSRLRMQVGARISITRHDMNEHLRLQQYLAEAFCLDIRLRPFPTVSNMPSTRQRNTVLAAAATVSAGALTFVAPPSTPSAARIEPGVAASHAANSQPQGSFGAATAGAAVLAAGCAVRTTAKGKGQRKAVKVAAVATDTEVETDCINSIRFLAVDAVNKANSGHPGAPMGQAPIGYLLFAEEMAYNPKDSTWCNRDRFVLSSGHGCMLQYSLLHLAGYDSVAMDDLKQFRQWGSKTPGHPENFETDGIEVTTGPLGMGISNAVGLAAAEAHLAAAYNKPDFTLIDHYTYTIAGDGCMQEGISHEACAYAGHLGLGKLIAFYDDNGITIDGHTDLSFTEDVGKRFEAYGWQVLVVDNGDKDVDAIRKAIAEAKACTDKPTLIKVKTTIGFGSPNKADSHDAHGAPLGADEAEATRKQLGWNYGEFEVPDHVYAAFKKQADAGAEKQAAWDKLFAAYKEKEPELAAQFERAVLNRKLPDNWDECLPKLTEEDKGKATRLHSQDCLNAIAPVLPEFMGGSADLAPSNMTLMKCTGDFLKDSYSERNFRFGIREFGMGAVCNALSLDKTGIIPYCATFTIFTDYMRSAIRIAALSQAGTIFVTTHDSIAVGEDGPTHQPIETIPSLRLIPDLTVMRPADGNETAGAYKYAVERSKNESRPTMMAFSRQALPNLPNSSIENTLKGAYEVVECADPELIIIGTGSEVHICIDAAKSMDQKVRVVSMPSVEVFRAQPDSYKEGLLPKGVPTLSVEAACTSGWGEFSTGQVGINVFGASAPGGTCLEKFGFTAENVKACGEKCLKGETGVLSDGTQGKH</sequence>
<evidence type="ECO:0000313" key="16">
    <source>
        <dbReference type="EMBL" id="CAE7465603.1"/>
    </source>
</evidence>
<feature type="binding site" evidence="11">
    <location>
        <position position="693"/>
    </location>
    <ligand>
        <name>substrate</name>
    </ligand>
</feature>
<evidence type="ECO:0000256" key="10">
    <source>
        <dbReference type="PIRSR" id="PIRSR605478-1"/>
    </source>
</evidence>
<comment type="catalytic activity">
    <reaction evidence="9">
        <text>D-sedoheptulose 7-phosphate + D-glyceraldehyde 3-phosphate = aldehydo-D-ribose 5-phosphate + D-xylulose 5-phosphate</text>
        <dbReference type="Rhea" id="RHEA:10508"/>
        <dbReference type="ChEBI" id="CHEBI:57483"/>
        <dbReference type="ChEBI" id="CHEBI:57737"/>
        <dbReference type="ChEBI" id="CHEBI:58273"/>
        <dbReference type="ChEBI" id="CHEBI:59776"/>
        <dbReference type="EC" id="2.2.1.1"/>
    </reaction>
</comment>
<dbReference type="SUPFAM" id="SSF52922">
    <property type="entry name" value="TK C-terminal domain-like"/>
    <property type="match status" value="1"/>
</dbReference>
<name>A0A812S306_SYMPI</name>
<evidence type="ECO:0000256" key="4">
    <source>
        <dbReference type="ARBA" id="ARBA00013152"/>
    </source>
</evidence>
<evidence type="ECO:0000256" key="7">
    <source>
        <dbReference type="ARBA" id="ARBA00022842"/>
    </source>
</evidence>
<feature type="binding site" evidence="12">
    <location>
        <position position="379"/>
    </location>
    <ligand>
        <name>thiamine diphosphate</name>
        <dbReference type="ChEBI" id="CHEBI:58937"/>
    </ligand>
</feature>
<dbReference type="PROSITE" id="PS00802">
    <property type="entry name" value="TRANSKETOLASE_2"/>
    <property type="match status" value="1"/>
</dbReference>
<evidence type="ECO:0000256" key="5">
    <source>
        <dbReference type="ARBA" id="ARBA00022679"/>
    </source>
</evidence>
<dbReference type="PROSITE" id="PS00801">
    <property type="entry name" value="TRANSKETOLASE_1"/>
    <property type="match status" value="1"/>
</dbReference>
<dbReference type="InterPro" id="IPR049557">
    <property type="entry name" value="Transketolase_CS"/>
</dbReference>
<feature type="binding site" evidence="11">
    <location>
        <position position="248"/>
    </location>
    <ligand>
        <name>substrate</name>
    </ligand>
</feature>
<dbReference type="GO" id="GO:0004802">
    <property type="term" value="F:transketolase activity"/>
    <property type="evidence" value="ECO:0007669"/>
    <property type="project" value="UniProtKB-EC"/>
</dbReference>
<dbReference type="FunFam" id="3.40.50.970:FF:000003">
    <property type="entry name" value="Transketolase"/>
    <property type="match status" value="1"/>
</dbReference>
<dbReference type="Pfam" id="PF02779">
    <property type="entry name" value="Transket_pyr"/>
    <property type="match status" value="1"/>
</dbReference>
<dbReference type="InterPro" id="IPR009014">
    <property type="entry name" value="Transketo_C/PFOR_II"/>
</dbReference>
<protein>
    <recommendedName>
        <fullName evidence="4">transketolase</fullName>
        <ecNumber evidence="4">2.2.1.1</ecNumber>
    </recommendedName>
</protein>
<dbReference type="Pfam" id="PF00456">
    <property type="entry name" value="Transketolase_N"/>
    <property type="match status" value="1"/>
</dbReference>
<feature type="binding site" evidence="13">
    <location>
        <position position="410"/>
    </location>
    <ligand>
        <name>Mg(2+)</name>
        <dbReference type="ChEBI" id="CHEBI:18420"/>
    </ligand>
</feature>
<evidence type="ECO:0000256" key="12">
    <source>
        <dbReference type="PIRSR" id="PIRSR605478-3"/>
    </source>
</evidence>
<feature type="domain" description="Transketolase-like pyrimidine-binding" evidence="15">
    <location>
        <begin position="577"/>
        <end position="752"/>
    </location>
</feature>
<feature type="binding site" evidence="13">
    <location>
        <position position="378"/>
    </location>
    <ligand>
        <name>Mg(2+)</name>
        <dbReference type="ChEBI" id="CHEBI:18420"/>
    </ligand>
</feature>
<feature type="binding site" evidence="11">
    <location>
        <position position="685"/>
    </location>
    <ligand>
        <name>substrate</name>
    </ligand>
</feature>
<comment type="cofactor">
    <cofactor evidence="13">
        <name>Mg(2+)</name>
        <dbReference type="ChEBI" id="CHEBI:18420"/>
    </cofactor>
    <text evidence="13">Binds 1 Mg(2+) ion per subunit. Can also utilize other divalent metal cations, such as Ca(2+), Mn(2+) and Co(2+).</text>
</comment>
<evidence type="ECO:0000313" key="17">
    <source>
        <dbReference type="Proteomes" id="UP000649617"/>
    </source>
</evidence>
<dbReference type="OrthoDB" id="10267175at2759"/>
<dbReference type="InterPro" id="IPR033247">
    <property type="entry name" value="Transketolase_fam"/>
</dbReference>
<dbReference type="GO" id="GO:0006098">
    <property type="term" value="P:pentose-phosphate shunt"/>
    <property type="evidence" value="ECO:0007669"/>
    <property type="project" value="TreeGrafter"/>
</dbReference>
<dbReference type="AlphaFoldDB" id="A0A812S306"/>
<comment type="caution">
    <text evidence="16">The sequence shown here is derived from an EMBL/GenBank/DDBJ whole genome shotgun (WGS) entry which is preliminary data.</text>
</comment>
<dbReference type="InterPro" id="IPR055152">
    <property type="entry name" value="Transketolase-like_C_2"/>
</dbReference>
<comment type="cofactor">
    <cofactor evidence="12">
        <name>thiamine diphosphate</name>
        <dbReference type="ChEBI" id="CHEBI:58937"/>
    </cofactor>
    <text evidence="12">Binds 1 thiamine pyrophosphate per subunit. During the reaction, the substrate forms a covalent intermediate with the cofactor.</text>
</comment>